<name>A0ABS1XWN0_9ACTN</name>
<evidence type="ECO:0000313" key="1">
    <source>
        <dbReference type="EMBL" id="MBM0233662.1"/>
    </source>
</evidence>
<sequence>MSATELDQAVRLLVGQVGHWQQPRWAATATTGNVPRADLVHRLVQEIANLAADVEGQPRRVVPRLDNDLALPDQLRVVAADLLAAGAGDEVLARAAAEVTATRGAL</sequence>
<dbReference type="Proteomes" id="UP000601027">
    <property type="component" value="Unassembled WGS sequence"/>
</dbReference>
<organism evidence="1 2">
    <name type="scientific">Micromonospora parastrephiae</name>
    <dbReference type="NCBI Taxonomy" id="2806101"/>
    <lineage>
        <taxon>Bacteria</taxon>
        <taxon>Bacillati</taxon>
        <taxon>Actinomycetota</taxon>
        <taxon>Actinomycetes</taxon>
        <taxon>Micromonosporales</taxon>
        <taxon>Micromonosporaceae</taxon>
        <taxon>Micromonospora</taxon>
    </lineage>
</organism>
<evidence type="ECO:0000313" key="2">
    <source>
        <dbReference type="Proteomes" id="UP000601027"/>
    </source>
</evidence>
<dbReference type="EMBL" id="JAEVHM010000090">
    <property type="protein sequence ID" value="MBM0233662.1"/>
    <property type="molecule type" value="Genomic_DNA"/>
</dbReference>
<keyword evidence="2" id="KW-1185">Reference proteome</keyword>
<protein>
    <submittedName>
        <fullName evidence="1">Uncharacterized protein</fullName>
    </submittedName>
</protein>
<gene>
    <name evidence="1" type="ORF">JNW91_18445</name>
</gene>
<proteinExistence type="predicted"/>
<reference evidence="1 2" key="1">
    <citation type="submission" date="2021-01" db="EMBL/GenBank/DDBJ databases">
        <title>Draft genome sequence of Micromonospora sp. strain STR1_7.</title>
        <authorList>
            <person name="Karlyshev A."/>
            <person name="Jawad R."/>
        </authorList>
    </citation>
    <scope>NUCLEOTIDE SEQUENCE [LARGE SCALE GENOMIC DNA]</scope>
    <source>
        <strain evidence="1 2">STR1-7</strain>
    </source>
</reference>
<accession>A0ABS1XWN0</accession>
<comment type="caution">
    <text evidence="1">The sequence shown here is derived from an EMBL/GenBank/DDBJ whole genome shotgun (WGS) entry which is preliminary data.</text>
</comment>
<dbReference type="RefSeq" id="WP_203176801.1">
    <property type="nucleotide sequence ID" value="NZ_JAEVHM010000090.1"/>
</dbReference>